<dbReference type="Gene3D" id="1.10.150.770">
    <property type="match status" value="1"/>
</dbReference>
<keyword evidence="6" id="KW-0121">Carboxypeptidase</keyword>
<dbReference type="Gene3D" id="3.90.1310.10">
    <property type="entry name" value="Penicillin-binding protein 2a (Domain 2)"/>
    <property type="match status" value="1"/>
</dbReference>
<evidence type="ECO:0000313" key="6">
    <source>
        <dbReference type="EMBL" id="SUS06704.1"/>
    </source>
</evidence>
<dbReference type="SUPFAM" id="SSF56601">
    <property type="entry name" value="beta-lactamase/transpeptidase-like"/>
    <property type="match status" value="1"/>
</dbReference>
<dbReference type="EC" id="3.4.16.4" evidence="6"/>
<dbReference type="GO" id="GO:0009002">
    <property type="term" value="F:serine-type D-Ala-D-Ala carboxypeptidase activity"/>
    <property type="evidence" value="ECO:0007669"/>
    <property type="project" value="UniProtKB-EC"/>
</dbReference>
<feature type="domain" description="Penicillin-binding protein dimerisation" evidence="5">
    <location>
        <begin position="86"/>
        <end position="192"/>
    </location>
</feature>
<reference evidence="6" key="1">
    <citation type="submission" date="2018-07" db="EMBL/GenBank/DDBJ databases">
        <authorList>
            <person name="Quirk P.G."/>
            <person name="Krulwich T.A."/>
        </authorList>
    </citation>
    <scope>NUCLEOTIDE SEQUENCE</scope>
</reference>
<evidence type="ECO:0000256" key="3">
    <source>
        <dbReference type="SAM" id="Phobius"/>
    </source>
</evidence>
<dbReference type="EMBL" id="UIDG01000240">
    <property type="protein sequence ID" value="SUS06704.1"/>
    <property type="molecule type" value="Genomic_DNA"/>
</dbReference>
<dbReference type="Gene3D" id="3.40.710.10">
    <property type="entry name" value="DD-peptidase/beta-lactamase superfamily"/>
    <property type="match status" value="1"/>
</dbReference>
<evidence type="ECO:0000259" key="5">
    <source>
        <dbReference type="Pfam" id="PF03717"/>
    </source>
</evidence>
<dbReference type="InterPro" id="IPR012338">
    <property type="entry name" value="Beta-lactam/transpept-like"/>
</dbReference>
<comment type="subcellular location">
    <subcellularLocation>
        <location evidence="1">Membrane</location>
    </subcellularLocation>
</comment>
<evidence type="ECO:0000256" key="1">
    <source>
        <dbReference type="ARBA" id="ARBA00004370"/>
    </source>
</evidence>
<keyword evidence="3" id="KW-0812">Transmembrane</keyword>
<dbReference type="Pfam" id="PF00905">
    <property type="entry name" value="Transpeptidase"/>
    <property type="match status" value="1"/>
</dbReference>
<dbReference type="InterPro" id="IPR001460">
    <property type="entry name" value="PCN-bd_Tpept"/>
</dbReference>
<dbReference type="InterPro" id="IPR005311">
    <property type="entry name" value="PBP_dimer"/>
</dbReference>
<dbReference type="PANTHER" id="PTHR30627">
    <property type="entry name" value="PEPTIDOGLYCAN D,D-TRANSPEPTIDASE"/>
    <property type="match status" value="1"/>
</dbReference>
<sequence>MNGGKVSAPAAGESRQPAAVSASAMAAGDAEGLRLRALETARDRLLAAGLVFVVAFLICAGRLVDLGAFGGGSADGPTAAVATGTVGRGDIVDRNGVLLATSLPTASLFADPKEVIDPRAAAAALAQVFPSLDRNWLHSMLTHDSRFVWLRRNLNPSEQNAVNRLGIPGLGFRTEYRRVYPQGRSSAHVLGRADIDEFGGAGIERSFDAVLANGETVRLSLDMRIQQTVRDELMAVVREHRAIGGAGVVLDVATGELLAMVSLPDFDPNAPVNPEDQARFNRVSQGVYEMGSVFKLLTLAMALDSGVTTLESGYDASRPLRIGRHTISDYHAKNRWLSVPEILIHSSNIGAALMAIDIGSTRQRQYLQHFGMLSSSSIDLPVQEVGKPLVPNPWRDVNTMTVGFGHGIAVTPLQMVAATASVVNGGVYRPASLLCADDSVLAPGVRVVSPRTSKQMRAMLRLVVRFGTGMKADVPGYNVGGKTGTAEKLIKGQYRRDQRVASFIGAFPMEAPRYVVFAMVDEPKGTRKTFNYATGGWVSAPLVGRIIARIAPVLGIAPAEEIREAKTSPAKNAPSHKEQMMQAIREAIASSKGRQLAAN</sequence>
<keyword evidence="2 3" id="KW-0472">Membrane</keyword>
<dbReference type="SUPFAM" id="SSF56519">
    <property type="entry name" value="Penicillin binding protein dimerisation domain"/>
    <property type="match status" value="1"/>
</dbReference>
<organism evidence="6">
    <name type="scientific">metagenome</name>
    <dbReference type="NCBI Taxonomy" id="256318"/>
    <lineage>
        <taxon>unclassified sequences</taxon>
        <taxon>metagenomes</taxon>
    </lineage>
</organism>
<dbReference type="InterPro" id="IPR036138">
    <property type="entry name" value="PBP_dimer_sf"/>
</dbReference>
<dbReference type="GO" id="GO:0005886">
    <property type="term" value="C:plasma membrane"/>
    <property type="evidence" value="ECO:0007669"/>
    <property type="project" value="TreeGrafter"/>
</dbReference>
<accession>A0A380TGC1</accession>
<evidence type="ECO:0000259" key="4">
    <source>
        <dbReference type="Pfam" id="PF00905"/>
    </source>
</evidence>
<dbReference type="GO" id="GO:0071555">
    <property type="term" value="P:cell wall organization"/>
    <property type="evidence" value="ECO:0007669"/>
    <property type="project" value="TreeGrafter"/>
</dbReference>
<dbReference type="Gene3D" id="3.30.450.330">
    <property type="match status" value="1"/>
</dbReference>
<evidence type="ECO:0000256" key="2">
    <source>
        <dbReference type="ARBA" id="ARBA00023136"/>
    </source>
</evidence>
<proteinExistence type="predicted"/>
<feature type="transmembrane region" description="Helical" evidence="3">
    <location>
        <begin position="45"/>
        <end position="64"/>
    </location>
</feature>
<keyword evidence="6" id="KW-0378">Hydrolase</keyword>
<keyword evidence="3" id="KW-1133">Transmembrane helix</keyword>
<dbReference type="PANTHER" id="PTHR30627:SF1">
    <property type="entry name" value="PEPTIDOGLYCAN D,D-TRANSPEPTIDASE FTSI"/>
    <property type="match status" value="1"/>
</dbReference>
<dbReference type="AlphaFoldDB" id="A0A380TGC1"/>
<name>A0A380TGC1_9ZZZZ</name>
<gene>
    <name evidence="6" type="primary">ftsI</name>
    <name evidence="6" type="ORF">DF3PB_3140002</name>
</gene>
<dbReference type="InterPro" id="IPR050515">
    <property type="entry name" value="Beta-lactam/transpept"/>
</dbReference>
<dbReference type="Pfam" id="PF03717">
    <property type="entry name" value="PBP_dimer"/>
    <property type="match status" value="1"/>
</dbReference>
<feature type="domain" description="Penicillin-binding protein transpeptidase" evidence="4">
    <location>
        <begin position="245"/>
        <end position="547"/>
    </location>
</feature>
<dbReference type="GO" id="GO:0008658">
    <property type="term" value="F:penicillin binding"/>
    <property type="evidence" value="ECO:0007669"/>
    <property type="project" value="InterPro"/>
</dbReference>
<protein>
    <submittedName>
        <fullName evidence="6">Putative peptidoglycan D,D-transpeptidase FtsI</fullName>
        <ecNumber evidence="6">3.4.16.4</ecNumber>
    </submittedName>
</protein>
<keyword evidence="6" id="KW-0645">Protease</keyword>